<comment type="caution">
    <text evidence="1">The sequence shown here is derived from an EMBL/GenBank/DDBJ whole genome shotgun (WGS) entry which is preliminary data.</text>
</comment>
<reference evidence="1 2" key="1">
    <citation type="submission" date="2020-04" db="EMBL/GenBank/DDBJ databases">
        <authorList>
            <person name="Hitch T.C.A."/>
            <person name="Wylensek D."/>
            <person name="Clavel T."/>
        </authorList>
    </citation>
    <scope>NUCLEOTIDE SEQUENCE [LARGE SCALE GENOMIC DNA]</scope>
    <source>
        <strain evidence="1 2">WB01_D5_05</strain>
    </source>
</reference>
<proteinExistence type="predicted"/>
<dbReference type="RefSeq" id="WP_168976257.1">
    <property type="nucleotide sequence ID" value="NZ_JABAGO010000049.1"/>
</dbReference>
<dbReference type="EMBL" id="JABAGO010000049">
    <property type="protein sequence ID" value="NMF00608.1"/>
    <property type="molecule type" value="Genomic_DNA"/>
</dbReference>
<evidence type="ECO:0000313" key="1">
    <source>
        <dbReference type="EMBL" id="NMF00608.1"/>
    </source>
</evidence>
<protein>
    <recommendedName>
        <fullName evidence="3">DUF4375 domain-containing protein</fullName>
    </recommendedName>
</protein>
<accession>A0A848D3I3</accession>
<sequence>MIVKMTRREFNSLPQEALYKACFEPLLLVYKSRVVEQITKNDSIVKEQFYKQLTNGQRALFVFQVYYEHASNSMVEFYWWSAYFMAQPKIWSAMKIGLQYFGDDAMLRLLEEIEEVLKRYNHPSSLEKFTVTREDLDNNRELLAFISPLYGKFDETAFLTIKIISEYVRNNQREFVQIED</sequence>
<dbReference type="Proteomes" id="UP000561326">
    <property type="component" value="Unassembled WGS sequence"/>
</dbReference>
<evidence type="ECO:0008006" key="3">
    <source>
        <dbReference type="Google" id="ProtNLM"/>
    </source>
</evidence>
<evidence type="ECO:0000313" key="2">
    <source>
        <dbReference type="Proteomes" id="UP000561326"/>
    </source>
</evidence>
<name>A0A848D3I3_ANEAE</name>
<organism evidence="1 2">
    <name type="scientific">Aneurinibacillus aneurinilyticus</name>
    <name type="common">Bacillus aneurinolyticus</name>
    <dbReference type="NCBI Taxonomy" id="1391"/>
    <lineage>
        <taxon>Bacteria</taxon>
        <taxon>Bacillati</taxon>
        <taxon>Bacillota</taxon>
        <taxon>Bacilli</taxon>
        <taxon>Bacillales</taxon>
        <taxon>Paenibacillaceae</taxon>
        <taxon>Aneurinibacillus group</taxon>
        <taxon>Aneurinibacillus</taxon>
    </lineage>
</organism>
<dbReference type="AlphaFoldDB" id="A0A848D3I3"/>
<gene>
    <name evidence="1" type="ORF">HF838_20500</name>
</gene>